<proteinExistence type="predicted"/>
<evidence type="ECO:0000259" key="1">
    <source>
        <dbReference type="Pfam" id="PF09250"/>
    </source>
</evidence>
<comment type="caution">
    <text evidence="2">The sequence shown here is derived from an EMBL/GenBank/DDBJ whole genome shotgun (WGS) entry which is preliminary data.</text>
</comment>
<dbReference type="Proteomes" id="UP001382904">
    <property type="component" value="Unassembled WGS sequence"/>
</dbReference>
<evidence type="ECO:0000313" key="3">
    <source>
        <dbReference type="Proteomes" id="UP001382904"/>
    </source>
</evidence>
<reference evidence="2 3" key="1">
    <citation type="submission" date="2024-03" db="EMBL/GenBank/DDBJ databases">
        <title>Novel Streptomyces species of biotechnological and ecological value are a feature of Machair soil.</title>
        <authorList>
            <person name="Prole J.R."/>
            <person name="Goodfellow M."/>
            <person name="Allenby N."/>
            <person name="Ward A.C."/>
        </authorList>
    </citation>
    <scope>NUCLEOTIDE SEQUENCE [LARGE SCALE GENOMIC DNA]</scope>
    <source>
        <strain evidence="2 3">MS1.HAVA.3</strain>
    </source>
</reference>
<accession>A0ABU8U7F2</accession>
<dbReference type="Pfam" id="PF09250">
    <property type="entry name" value="Prim-Pol"/>
    <property type="match status" value="1"/>
</dbReference>
<keyword evidence="3" id="KW-1185">Reference proteome</keyword>
<dbReference type="EMBL" id="JBBKAM010000002">
    <property type="protein sequence ID" value="MEJ8643610.1"/>
    <property type="molecule type" value="Genomic_DNA"/>
</dbReference>
<feature type="domain" description="DNA primase/polymerase bifunctional N-terminal" evidence="1">
    <location>
        <begin position="8"/>
        <end position="108"/>
    </location>
</feature>
<dbReference type="InterPro" id="IPR015330">
    <property type="entry name" value="DNA_primase/pol_bifunc_N"/>
</dbReference>
<sequence>MLGRGPYGVGIACGPSALVVVDLDTAKGDQPPAEGITSGEDVLALLYEHHGDRFPFGTTPTVRTTSGGTHLYYRAPEGREVRNSASRVGWKVDVRAAGATSSLRPRPQPGSRTRG</sequence>
<dbReference type="SUPFAM" id="SSF56747">
    <property type="entry name" value="Prim-pol domain"/>
    <property type="match status" value="1"/>
</dbReference>
<evidence type="ECO:0000313" key="2">
    <source>
        <dbReference type="EMBL" id="MEJ8643610.1"/>
    </source>
</evidence>
<name>A0ABU8U7F2_9ACTN</name>
<gene>
    <name evidence="2" type="ORF">WKI68_24010</name>
</gene>
<organism evidence="2 3">
    <name type="scientific">Streptomyces caledonius</name>
    <dbReference type="NCBI Taxonomy" id="3134107"/>
    <lineage>
        <taxon>Bacteria</taxon>
        <taxon>Bacillati</taxon>
        <taxon>Actinomycetota</taxon>
        <taxon>Actinomycetes</taxon>
        <taxon>Kitasatosporales</taxon>
        <taxon>Streptomycetaceae</taxon>
        <taxon>Streptomyces</taxon>
    </lineage>
</organism>
<protein>
    <submittedName>
        <fullName evidence="2">Bifunctional DNA primase/polymerase</fullName>
    </submittedName>
</protein>